<keyword evidence="4 7" id="KW-1133">Transmembrane helix</keyword>
<keyword evidence="5 7" id="KW-0472">Membrane</keyword>
<reference evidence="9 10" key="1">
    <citation type="submission" date="2020-07" db="EMBL/GenBank/DDBJ databases">
        <title>Sequencing the genomes of 1000 actinobacteria strains.</title>
        <authorList>
            <person name="Klenk H.-P."/>
        </authorList>
    </citation>
    <scope>NUCLEOTIDE SEQUENCE [LARGE SCALE GENOMIC DNA]</scope>
    <source>
        <strain evidence="9 10">DSM 103164</strain>
    </source>
</reference>
<evidence type="ECO:0000259" key="8">
    <source>
        <dbReference type="Pfam" id="PF00892"/>
    </source>
</evidence>
<feature type="domain" description="EamA" evidence="8">
    <location>
        <begin position="171"/>
        <end position="315"/>
    </location>
</feature>
<comment type="similarity">
    <text evidence="2">Belongs to the EamA transporter family.</text>
</comment>
<sequence>MTRSANPASTEAGRRGDTAPAGEGTRALLVLVGGCLLVGASSTFIKLSGATAPTAAFVRCALAAVLLAPVALGEWRRYGLPHRRGLGLAAASGVLLAADYLMWTQSVLDTGAAVATVLIGVQVVVFPVLALLLLDMPIARRFWLTLPVMLLGLVLTSGLLGADPGAPAPLRGAVLGVLAGGCYAGYLLTNRQAAVLDPRQIVTPVAVGTTAAALVIAAVSGLASRTPAGGALTIDLGAVDAGGWVWLVALAIGGQVLSFVAISYGSARLAPSRAGAVMLLQPVAAIALGTLALGERPDAAQVLGMALTVIGVGLATIGRRRR</sequence>
<keyword evidence="3 7" id="KW-0812">Transmembrane</keyword>
<gene>
    <name evidence="9" type="ORF">GGQ54_002871</name>
</gene>
<name>A0A7Z0DB71_9ACTN</name>
<feature type="transmembrane region" description="Helical" evidence="7">
    <location>
        <begin position="168"/>
        <end position="189"/>
    </location>
</feature>
<protein>
    <submittedName>
        <fullName evidence="9">Drug/metabolite transporter (DMT)-like permease</fullName>
    </submittedName>
</protein>
<dbReference type="InterPro" id="IPR037185">
    <property type="entry name" value="EmrE-like"/>
</dbReference>
<dbReference type="AlphaFoldDB" id="A0A7Z0DB71"/>
<accession>A0A7Z0DB71</accession>
<dbReference type="Pfam" id="PF00892">
    <property type="entry name" value="EamA"/>
    <property type="match status" value="2"/>
</dbReference>
<comment type="caution">
    <text evidence="9">The sequence shown here is derived from an EMBL/GenBank/DDBJ whole genome shotgun (WGS) entry which is preliminary data.</text>
</comment>
<dbReference type="PANTHER" id="PTHR32322">
    <property type="entry name" value="INNER MEMBRANE TRANSPORTER"/>
    <property type="match status" value="1"/>
</dbReference>
<keyword evidence="10" id="KW-1185">Reference proteome</keyword>
<dbReference type="InterPro" id="IPR000620">
    <property type="entry name" value="EamA_dom"/>
</dbReference>
<evidence type="ECO:0000313" key="10">
    <source>
        <dbReference type="Proteomes" id="UP000527616"/>
    </source>
</evidence>
<dbReference type="PANTHER" id="PTHR32322:SF2">
    <property type="entry name" value="EAMA DOMAIN-CONTAINING PROTEIN"/>
    <property type="match status" value="1"/>
</dbReference>
<feature type="transmembrane region" description="Helical" evidence="7">
    <location>
        <begin position="299"/>
        <end position="317"/>
    </location>
</feature>
<feature type="transmembrane region" description="Helical" evidence="7">
    <location>
        <begin position="85"/>
        <end position="103"/>
    </location>
</feature>
<evidence type="ECO:0000256" key="2">
    <source>
        <dbReference type="ARBA" id="ARBA00007362"/>
    </source>
</evidence>
<feature type="domain" description="EamA" evidence="8">
    <location>
        <begin position="27"/>
        <end position="157"/>
    </location>
</feature>
<feature type="region of interest" description="Disordered" evidence="6">
    <location>
        <begin position="1"/>
        <end position="20"/>
    </location>
</feature>
<evidence type="ECO:0000313" key="9">
    <source>
        <dbReference type="EMBL" id="NYI72311.1"/>
    </source>
</evidence>
<dbReference type="EMBL" id="JACBZS010000001">
    <property type="protein sequence ID" value="NYI72311.1"/>
    <property type="molecule type" value="Genomic_DNA"/>
</dbReference>
<evidence type="ECO:0000256" key="3">
    <source>
        <dbReference type="ARBA" id="ARBA00022692"/>
    </source>
</evidence>
<evidence type="ECO:0000256" key="7">
    <source>
        <dbReference type="SAM" id="Phobius"/>
    </source>
</evidence>
<organism evidence="9 10">
    <name type="scientific">Naumannella cuiyingiana</name>
    <dbReference type="NCBI Taxonomy" id="1347891"/>
    <lineage>
        <taxon>Bacteria</taxon>
        <taxon>Bacillati</taxon>
        <taxon>Actinomycetota</taxon>
        <taxon>Actinomycetes</taxon>
        <taxon>Propionibacteriales</taxon>
        <taxon>Propionibacteriaceae</taxon>
        <taxon>Naumannella</taxon>
    </lineage>
</organism>
<feature type="transmembrane region" description="Helical" evidence="7">
    <location>
        <begin position="51"/>
        <end position="73"/>
    </location>
</feature>
<feature type="transmembrane region" description="Helical" evidence="7">
    <location>
        <begin position="243"/>
        <end position="262"/>
    </location>
</feature>
<dbReference type="GO" id="GO:0016020">
    <property type="term" value="C:membrane"/>
    <property type="evidence" value="ECO:0007669"/>
    <property type="project" value="UniProtKB-SubCell"/>
</dbReference>
<evidence type="ECO:0000256" key="4">
    <source>
        <dbReference type="ARBA" id="ARBA00022989"/>
    </source>
</evidence>
<comment type="subcellular location">
    <subcellularLocation>
        <location evidence="1">Membrane</location>
        <topology evidence="1">Multi-pass membrane protein</topology>
    </subcellularLocation>
</comment>
<dbReference type="Gene3D" id="1.10.3730.20">
    <property type="match status" value="1"/>
</dbReference>
<evidence type="ECO:0000256" key="5">
    <source>
        <dbReference type="ARBA" id="ARBA00023136"/>
    </source>
</evidence>
<evidence type="ECO:0000256" key="1">
    <source>
        <dbReference type="ARBA" id="ARBA00004141"/>
    </source>
</evidence>
<feature type="transmembrane region" description="Helical" evidence="7">
    <location>
        <begin position="27"/>
        <end position="45"/>
    </location>
</feature>
<dbReference type="SUPFAM" id="SSF103481">
    <property type="entry name" value="Multidrug resistance efflux transporter EmrE"/>
    <property type="match status" value="2"/>
</dbReference>
<dbReference type="InterPro" id="IPR050638">
    <property type="entry name" value="AA-Vitamin_Transporters"/>
</dbReference>
<dbReference type="RefSeq" id="WP_179445993.1">
    <property type="nucleotide sequence ID" value="NZ_JACBZS010000001.1"/>
</dbReference>
<evidence type="ECO:0000256" key="6">
    <source>
        <dbReference type="SAM" id="MobiDB-lite"/>
    </source>
</evidence>
<feature type="transmembrane region" description="Helical" evidence="7">
    <location>
        <begin position="115"/>
        <end position="134"/>
    </location>
</feature>
<feature type="transmembrane region" description="Helical" evidence="7">
    <location>
        <begin position="141"/>
        <end position="162"/>
    </location>
</feature>
<feature type="transmembrane region" description="Helical" evidence="7">
    <location>
        <begin position="201"/>
        <end position="223"/>
    </location>
</feature>
<proteinExistence type="inferred from homology"/>
<feature type="transmembrane region" description="Helical" evidence="7">
    <location>
        <begin position="274"/>
        <end position="293"/>
    </location>
</feature>
<dbReference type="Proteomes" id="UP000527616">
    <property type="component" value="Unassembled WGS sequence"/>
</dbReference>